<dbReference type="AlphaFoldDB" id="A0A4Y9IH52"/>
<reference evidence="1 2" key="1">
    <citation type="submission" date="2019-03" db="EMBL/GenBank/DDBJ databases">
        <title>Diversity of the mouse oral microbiome.</title>
        <authorList>
            <person name="Joseph S."/>
            <person name="Aduse-Opoku J."/>
            <person name="Curtis M."/>
            <person name="Wade W."/>
            <person name="Hashim A."/>
        </authorList>
    </citation>
    <scope>NUCLEOTIDE SEQUENCE [LARGE SCALE GENOMIC DNA]</scope>
    <source>
        <strain evidence="1 2">P11</strain>
    </source>
</reference>
<evidence type="ECO:0000313" key="1">
    <source>
        <dbReference type="EMBL" id="TFU85697.1"/>
    </source>
</evidence>
<organism evidence="1 2">
    <name type="scientific">Dysgonomonas mossii</name>
    <dbReference type="NCBI Taxonomy" id="163665"/>
    <lineage>
        <taxon>Bacteria</taxon>
        <taxon>Pseudomonadati</taxon>
        <taxon>Bacteroidota</taxon>
        <taxon>Bacteroidia</taxon>
        <taxon>Bacteroidales</taxon>
        <taxon>Dysgonomonadaceae</taxon>
        <taxon>Dysgonomonas</taxon>
    </lineage>
</organism>
<feature type="non-terminal residue" evidence="1">
    <location>
        <position position="1"/>
    </location>
</feature>
<dbReference type="EMBL" id="SPPK01000074">
    <property type="protein sequence ID" value="TFU85697.1"/>
    <property type="molecule type" value="Genomic_DNA"/>
</dbReference>
<accession>A0A4Y9IH52</accession>
<sequence>IVLNDHRALPGWNGEGTEAEGYLLGLLIGDGTLKADKAVISVWLAEENDALLVANGAPAPSSGAHGILRAAEAAAATLSHRADFRGFQRTVARSGGACAERRMASGAVRALALRMGMRPGAKVITPAMERASSAFSVGLLRGLFDT</sequence>
<comment type="caution">
    <text evidence="1">The sequence shown here is derived from an EMBL/GenBank/DDBJ whole genome shotgun (WGS) entry which is preliminary data.</text>
</comment>
<name>A0A4Y9IH52_9BACT</name>
<gene>
    <name evidence="1" type="ORF">E4T88_17500</name>
</gene>
<dbReference type="Proteomes" id="UP000298285">
    <property type="component" value="Unassembled WGS sequence"/>
</dbReference>
<protein>
    <submittedName>
        <fullName evidence="1">Ribonucleoside reductase</fullName>
    </submittedName>
</protein>
<proteinExistence type="predicted"/>
<feature type="non-terminal residue" evidence="1">
    <location>
        <position position="146"/>
    </location>
</feature>
<evidence type="ECO:0000313" key="2">
    <source>
        <dbReference type="Proteomes" id="UP000298285"/>
    </source>
</evidence>